<name>A0A0F9KJT2_9ZZZZ</name>
<reference evidence="2" key="1">
    <citation type="journal article" date="2015" name="Nature">
        <title>Complex archaea that bridge the gap between prokaryotes and eukaryotes.</title>
        <authorList>
            <person name="Spang A."/>
            <person name="Saw J.H."/>
            <person name="Jorgensen S.L."/>
            <person name="Zaremba-Niedzwiedzka K."/>
            <person name="Martijn J."/>
            <person name="Lind A.E."/>
            <person name="van Eijk R."/>
            <person name="Schleper C."/>
            <person name="Guy L."/>
            <person name="Ettema T.J."/>
        </authorList>
    </citation>
    <scope>NUCLEOTIDE SEQUENCE</scope>
</reference>
<dbReference type="InterPro" id="IPR002559">
    <property type="entry name" value="Transposase_11"/>
</dbReference>
<dbReference type="AlphaFoldDB" id="A0A0F9KJT2"/>
<evidence type="ECO:0000313" key="2">
    <source>
        <dbReference type="EMBL" id="KKM15530.1"/>
    </source>
</evidence>
<dbReference type="GO" id="GO:0004803">
    <property type="term" value="F:transposase activity"/>
    <property type="evidence" value="ECO:0007669"/>
    <property type="project" value="InterPro"/>
</dbReference>
<dbReference type="Pfam" id="PF01609">
    <property type="entry name" value="DDE_Tnp_1"/>
    <property type="match status" value="1"/>
</dbReference>
<evidence type="ECO:0000259" key="1">
    <source>
        <dbReference type="Pfam" id="PF01609"/>
    </source>
</evidence>
<gene>
    <name evidence="2" type="ORF">LCGC14_1695150</name>
</gene>
<accession>A0A0F9KJT2</accession>
<protein>
    <recommendedName>
        <fullName evidence="1">Transposase IS4-like domain-containing protein</fullName>
    </recommendedName>
</protein>
<dbReference type="PANTHER" id="PTHR34614:SF2">
    <property type="entry name" value="TRANSPOSASE IS4-LIKE DOMAIN-CONTAINING PROTEIN"/>
    <property type="match status" value="1"/>
</dbReference>
<dbReference type="NCBIfam" id="NF033559">
    <property type="entry name" value="transpos_IS1634"/>
    <property type="match status" value="1"/>
</dbReference>
<feature type="domain" description="Transposase IS4-like" evidence="1">
    <location>
        <begin position="179"/>
        <end position="453"/>
    </location>
</feature>
<sequence>MSRYLVGVFVREKKNKSGTVSVQIIDKSSGSYRVAQTVGSSSDLEEIAYLRKKAYTIIPTLIGQTSIDFLSDSTKEFVSNLKRVKTSQVQVDGPERVFGKIFDDIGFNEVRAELFRHLVITRIIAPGSKLKTVDYLERYKGISIDISKVYRFMDTLHRSLKDQVEQIAFDYTKSVLGGKISVVFYDMTTLYFEAEDEDDFRIPGYSKDGKPHNPQILLGLLVGPNGYPIGYELFEGNKYEGHTLIPVLEHFQQRFDLSKPIVIADAGLLSAPNITDLTSQQYEFILGGRLKKESDEIKEQILALGLADGDVSVIKKPDGFRLIVSYSAKRAKRDKRNRERGLKRLEKNLNKGKLTKSHINNRGYNKYLKLEGDIKIEIDYEKFEADDKWDGLKGYVTNTRLSAKNVIQNYNQLWHIERAFRISKTDLRIRPIYHRNRNRIESHICIAFVAYTIYKEVERRLAVKRVPLSPARVAELTKTMYTIKIKIPETDQWEVIPFEWTEEQELVGKIL</sequence>
<dbReference type="GO" id="GO:0003677">
    <property type="term" value="F:DNA binding"/>
    <property type="evidence" value="ECO:0007669"/>
    <property type="project" value="InterPro"/>
</dbReference>
<organism evidence="2">
    <name type="scientific">marine sediment metagenome</name>
    <dbReference type="NCBI Taxonomy" id="412755"/>
    <lineage>
        <taxon>unclassified sequences</taxon>
        <taxon>metagenomes</taxon>
        <taxon>ecological metagenomes</taxon>
    </lineage>
</organism>
<dbReference type="SUPFAM" id="SSF53098">
    <property type="entry name" value="Ribonuclease H-like"/>
    <property type="match status" value="1"/>
</dbReference>
<proteinExistence type="predicted"/>
<dbReference type="InterPro" id="IPR012337">
    <property type="entry name" value="RNaseH-like_sf"/>
</dbReference>
<dbReference type="PANTHER" id="PTHR34614">
    <property type="match status" value="1"/>
</dbReference>
<dbReference type="GO" id="GO:0006313">
    <property type="term" value="P:DNA transposition"/>
    <property type="evidence" value="ECO:0007669"/>
    <property type="project" value="InterPro"/>
</dbReference>
<dbReference type="EMBL" id="LAZR01014884">
    <property type="protein sequence ID" value="KKM15530.1"/>
    <property type="molecule type" value="Genomic_DNA"/>
</dbReference>
<comment type="caution">
    <text evidence="2">The sequence shown here is derived from an EMBL/GenBank/DDBJ whole genome shotgun (WGS) entry which is preliminary data.</text>
</comment>
<dbReference type="InterPro" id="IPR047654">
    <property type="entry name" value="IS1634_transpos"/>
</dbReference>